<evidence type="ECO:0000256" key="2">
    <source>
        <dbReference type="SAM" id="Phobius"/>
    </source>
</evidence>
<name>A0A1H3F1E6_9RHOB</name>
<evidence type="ECO:0000313" key="5">
    <source>
        <dbReference type="Proteomes" id="UP000199118"/>
    </source>
</evidence>
<protein>
    <submittedName>
        <fullName evidence="4">Sporulation related domain-containing protein</fullName>
    </submittedName>
</protein>
<dbReference type="SUPFAM" id="SSF110997">
    <property type="entry name" value="Sporulation related repeat"/>
    <property type="match status" value="1"/>
</dbReference>
<feature type="region of interest" description="Disordered" evidence="1">
    <location>
        <begin position="170"/>
        <end position="212"/>
    </location>
</feature>
<keyword evidence="2" id="KW-1133">Transmembrane helix</keyword>
<sequence length="325" mass="32212">MADLAGDPYGYDSPSRRGWARQAALAAGAVAAIGLAVGLVNWGHGLLTRDAGLVPFLRAEDGPMKIVPEDPGGIKLARTDQAVTSIIAGPREADPAYAPAPELPEDEDLAQPYLKPPASPGVDGRVVAGAPASAPGAAASAAPPAPVVEGGDDAIQAALARAAAEATAAADADGEAQGADVGSPRAPSAMAVAPARPKPPAPGSRVASAAATAPATATTATATPAAAPAATSAPAASGAGIAAGDVVIQLGAFNSHEIAESQWRRATRRNGDLLAPYGHIVTTVESGGRTLFRLRVGPMPERQRAQDICAALKARGDACIVATVR</sequence>
<dbReference type="STRING" id="356660.SAMN05444336_11156"/>
<dbReference type="EMBL" id="FNMZ01000011">
    <property type="protein sequence ID" value="SDX84014.1"/>
    <property type="molecule type" value="Genomic_DNA"/>
</dbReference>
<evidence type="ECO:0000256" key="1">
    <source>
        <dbReference type="SAM" id="MobiDB-lite"/>
    </source>
</evidence>
<accession>A0A1H3F1E6</accession>
<feature type="compositionally biased region" description="Low complexity" evidence="1">
    <location>
        <begin position="170"/>
        <end position="180"/>
    </location>
</feature>
<feature type="domain" description="SPOR" evidence="3">
    <location>
        <begin position="240"/>
        <end position="325"/>
    </location>
</feature>
<keyword evidence="5" id="KW-1185">Reference proteome</keyword>
<reference evidence="4 5" key="1">
    <citation type="submission" date="2016-10" db="EMBL/GenBank/DDBJ databases">
        <authorList>
            <person name="de Groot N.N."/>
        </authorList>
    </citation>
    <scope>NUCLEOTIDE SEQUENCE [LARGE SCALE GENOMIC DNA]</scope>
    <source>
        <strain evidence="4 5">DSM 17890</strain>
    </source>
</reference>
<dbReference type="Gene3D" id="3.30.70.1070">
    <property type="entry name" value="Sporulation related repeat"/>
    <property type="match status" value="1"/>
</dbReference>
<dbReference type="InterPro" id="IPR007730">
    <property type="entry name" value="SPOR-like_dom"/>
</dbReference>
<feature type="region of interest" description="Disordered" evidence="1">
    <location>
        <begin position="89"/>
        <end position="127"/>
    </location>
</feature>
<gene>
    <name evidence="4" type="ORF">SAMN05444336_11156</name>
</gene>
<dbReference type="PROSITE" id="PS51724">
    <property type="entry name" value="SPOR"/>
    <property type="match status" value="1"/>
</dbReference>
<evidence type="ECO:0000259" key="3">
    <source>
        <dbReference type="PROSITE" id="PS51724"/>
    </source>
</evidence>
<dbReference type="GO" id="GO:0042834">
    <property type="term" value="F:peptidoglycan binding"/>
    <property type="evidence" value="ECO:0007669"/>
    <property type="project" value="InterPro"/>
</dbReference>
<evidence type="ECO:0000313" key="4">
    <source>
        <dbReference type="EMBL" id="SDX84014.1"/>
    </source>
</evidence>
<dbReference type="InterPro" id="IPR036680">
    <property type="entry name" value="SPOR-like_sf"/>
</dbReference>
<dbReference type="Pfam" id="PF05036">
    <property type="entry name" value="SPOR"/>
    <property type="match status" value="1"/>
</dbReference>
<dbReference type="AlphaFoldDB" id="A0A1H3F1E6"/>
<organism evidence="4 5">
    <name type="scientific">Albimonas donghaensis</name>
    <dbReference type="NCBI Taxonomy" id="356660"/>
    <lineage>
        <taxon>Bacteria</taxon>
        <taxon>Pseudomonadati</taxon>
        <taxon>Pseudomonadota</taxon>
        <taxon>Alphaproteobacteria</taxon>
        <taxon>Rhodobacterales</taxon>
        <taxon>Paracoccaceae</taxon>
        <taxon>Albimonas</taxon>
    </lineage>
</organism>
<feature type="compositionally biased region" description="Low complexity" evidence="1">
    <location>
        <begin position="203"/>
        <end position="212"/>
    </location>
</feature>
<feature type="transmembrane region" description="Helical" evidence="2">
    <location>
        <begin position="23"/>
        <end position="43"/>
    </location>
</feature>
<dbReference type="RefSeq" id="WP_092684956.1">
    <property type="nucleotide sequence ID" value="NZ_FNMZ01000011.1"/>
</dbReference>
<proteinExistence type="predicted"/>
<dbReference type="Proteomes" id="UP000199118">
    <property type="component" value="Unassembled WGS sequence"/>
</dbReference>
<keyword evidence="2" id="KW-0812">Transmembrane</keyword>
<dbReference type="OrthoDB" id="8479416at2"/>
<keyword evidence="2" id="KW-0472">Membrane</keyword>